<gene>
    <name evidence="2" type="ORF">CC86DRAFT_357720</name>
</gene>
<name>A0A6A6ZQX9_9PLEO</name>
<protein>
    <submittedName>
        <fullName evidence="2">HET-domain-containing protein</fullName>
    </submittedName>
</protein>
<organism evidence="2 3">
    <name type="scientific">Ophiobolus disseminans</name>
    <dbReference type="NCBI Taxonomy" id="1469910"/>
    <lineage>
        <taxon>Eukaryota</taxon>
        <taxon>Fungi</taxon>
        <taxon>Dikarya</taxon>
        <taxon>Ascomycota</taxon>
        <taxon>Pezizomycotina</taxon>
        <taxon>Dothideomycetes</taxon>
        <taxon>Pleosporomycetidae</taxon>
        <taxon>Pleosporales</taxon>
        <taxon>Pleosporineae</taxon>
        <taxon>Phaeosphaeriaceae</taxon>
        <taxon>Ophiobolus</taxon>
    </lineage>
</organism>
<accession>A0A6A6ZQX9</accession>
<dbReference type="InterPro" id="IPR010730">
    <property type="entry name" value="HET"/>
</dbReference>
<feature type="domain" description="Heterokaryon incompatibility" evidence="1">
    <location>
        <begin position="198"/>
        <end position="356"/>
    </location>
</feature>
<dbReference type="PANTHER" id="PTHR33112">
    <property type="entry name" value="DOMAIN PROTEIN, PUTATIVE-RELATED"/>
    <property type="match status" value="1"/>
</dbReference>
<sequence length="700" mass="78843">MTTASDLCSTCQLFDLHSFQRDIDGYRGYVFDKVTDGAQKGCRFCTMLHDCFKAHRTNQPYIHLKLDQKRQRGSHALAIKGMVAALGTNNASKVLADVKDMKRSQNIAYLNIVADPESPAALTQDVEGRYHVDYNSLDYYISKLSERVTTCLEHVKCCKRMSGSDLPSQGNGMLPTRCLELCEDQVFLRETGDMCGSYLTLSHRWNQETEDTRTTMSNYEARLHGIWDCTLPKLYTDVLALAHRLGVRYAWIDSMCIIQAGDGGNDWRQEATKMAPYYQGSLMTVLANSATREHGLYPKEMHTPSPVELVRLPYRNREGHKQGYFFVLRNILDGNGQYHSAVMTSNLMSRGWVFQEYHLSRRSVCFTPRGMFFECKTSGAINDRIEGTETSKPEYRSPIWYLKRPRWYSYLSQYSGLHLTKPAEDRLVALSSVMGEYLQLQKTLPSVATSRQQPSLDDEDEIAWWHCGLWKYDLITGIMWQVNTSTTISQARSLKYPSWSWASTEAPVSWDGLTRKGCNMLQTIKLRTQSDGPLTSSDQGTIQNQLPVTLHAKGQLVPVLVRSRFESQRDIRVVSKLSNSTMATGLDEDFSPSSNWRGICLPGSSQTVSGWSSIEDPDLQDDSAFVQGPVIYALALSCADSVASPHAHGKLYGKTDVYSVLFLRSVLGGEQYRRVGVGRLYGDQASAAFGLCHERALILV</sequence>
<evidence type="ECO:0000259" key="1">
    <source>
        <dbReference type="Pfam" id="PF06985"/>
    </source>
</evidence>
<dbReference type="AlphaFoldDB" id="A0A6A6ZQX9"/>
<dbReference type="PANTHER" id="PTHR33112:SF10">
    <property type="entry name" value="TOL"/>
    <property type="match status" value="1"/>
</dbReference>
<evidence type="ECO:0000313" key="3">
    <source>
        <dbReference type="Proteomes" id="UP000799424"/>
    </source>
</evidence>
<reference evidence="2" key="1">
    <citation type="journal article" date="2020" name="Stud. Mycol.">
        <title>101 Dothideomycetes genomes: a test case for predicting lifestyles and emergence of pathogens.</title>
        <authorList>
            <person name="Haridas S."/>
            <person name="Albert R."/>
            <person name="Binder M."/>
            <person name="Bloem J."/>
            <person name="Labutti K."/>
            <person name="Salamov A."/>
            <person name="Andreopoulos B."/>
            <person name="Baker S."/>
            <person name="Barry K."/>
            <person name="Bills G."/>
            <person name="Bluhm B."/>
            <person name="Cannon C."/>
            <person name="Castanera R."/>
            <person name="Culley D."/>
            <person name="Daum C."/>
            <person name="Ezra D."/>
            <person name="Gonzalez J."/>
            <person name="Henrissat B."/>
            <person name="Kuo A."/>
            <person name="Liang C."/>
            <person name="Lipzen A."/>
            <person name="Lutzoni F."/>
            <person name="Magnuson J."/>
            <person name="Mondo S."/>
            <person name="Nolan M."/>
            <person name="Ohm R."/>
            <person name="Pangilinan J."/>
            <person name="Park H.-J."/>
            <person name="Ramirez L."/>
            <person name="Alfaro M."/>
            <person name="Sun H."/>
            <person name="Tritt A."/>
            <person name="Yoshinaga Y."/>
            <person name="Zwiers L.-H."/>
            <person name="Turgeon B."/>
            <person name="Goodwin S."/>
            <person name="Spatafora J."/>
            <person name="Crous P."/>
            <person name="Grigoriev I."/>
        </authorList>
    </citation>
    <scope>NUCLEOTIDE SEQUENCE</scope>
    <source>
        <strain evidence="2">CBS 113818</strain>
    </source>
</reference>
<evidence type="ECO:0000313" key="2">
    <source>
        <dbReference type="EMBL" id="KAF2822675.1"/>
    </source>
</evidence>
<proteinExistence type="predicted"/>
<dbReference type="EMBL" id="MU006234">
    <property type="protein sequence ID" value="KAF2822675.1"/>
    <property type="molecule type" value="Genomic_DNA"/>
</dbReference>
<dbReference type="OrthoDB" id="4161196at2759"/>
<dbReference type="Pfam" id="PF06985">
    <property type="entry name" value="HET"/>
    <property type="match status" value="1"/>
</dbReference>
<dbReference type="Proteomes" id="UP000799424">
    <property type="component" value="Unassembled WGS sequence"/>
</dbReference>
<keyword evidence="3" id="KW-1185">Reference proteome</keyword>